<dbReference type="AlphaFoldDB" id="X0VN64"/>
<gene>
    <name evidence="1" type="ORF">S01H1_33674</name>
</gene>
<sequence>LYDFNPEGEYAAICGEIYTQVVFSKNTTKCQLCSPCYPGQGDIGSIGEFLTYTLPSELMGTEDDFQGVKND</sequence>
<reference evidence="1" key="1">
    <citation type="journal article" date="2014" name="Front. Microbiol.">
        <title>High frequency of phylogenetically diverse reductive dehalogenase-homologous genes in deep subseafloor sedimentary metagenomes.</title>
        <authorList>
            <person name="Kawai M."/>
            <person name="Futagami T."/>
            <person name="Toyoda A."/>
            <person name="Takaki Y."/>
            <person name="Nishi S."/>
            <person name="Hori S."/>
            <person name="Arai W."/>
            <person name="Tsubouchi T."/>
            <person name="Morono Y."/>
            <person name="Uchiyama I."/>
            <person name="Ito T."/>
            <person name="Fujiyama A."/>
            <person name="Inagaki F."/>
            <person name="Takami H."/>
        </authorList>
    </citation>
    <scope>NUCLEOTIDE SEQUENCE</scope>
    <source>
        <strain evidence="1">Expedition CK06-06</strain>
    </source>
</reference>
<proteinExistence type="predicted"/>
<dbReference type="EMBL" id="BARS01020916">
    <property type="protein sequence ID" value="GAG12597.1"/>
    <property type="molecule type" value="Genomic_DNA"/>
</dbReference>
<accession>X0VN64</accession>
<name>X0VN64_9ZZZZ</name>
<comment type="caution">
    <text evidence="1">The sequence shown here is derived from an EMBL/GenBank/DDBJ whole genome shotgun (WGS) entry which is preliminary data.</text>
</comment>
<organism evidence="1">
    <name type="scientific">marine sediment metagenome</name>
    <dbReference type="NCBI Taxonomy" id="412755"/>
    <lineage>
        <taxon>unclassified sequences</taxon>
        <taxon>metagenomes</taxon>
        <taxon>ecological metagenomes</taxon>
    </lineage>
</organism>
<evidence type="ECO:0000313" key="1">
    <source>
        <dbReference type="EMBL" id="GAG12597.1"/>
    </source>
</evidence>
<feature type="non-terminal residue" evidence="1">
    <location>
        <position position="1"/>
    </location>
</feature>
<protein>
    <submittedName>
        <fullName evidence="1">Uncharacterized protein</fullName>
    </submittedName>
</protein>